<protein>
    <recommendedName>
        <fullName evidence="2">Protein aurora borealis</fullName>
    </recommendedName>
</protein>
<dbReference type="GO" id="GO:0019901">
    <property type="term" value="F:protein kinase binding"/>
    <property type="evidence" value="ECO:0007669"/>
    <property type="project" value="TreeGrafter"/>
</dbReference>
<name>A0A914ZRU4_PARUN</name>
<dbReference type="GO" id="GO:0060236">
    <property type="term" value="P:regulation of mitotic spindle organization"/>
    <property type="evidence" value="ECO:0007669"/>
    <property type="project" value="TreeGrafter"/>
</dbReference>
<feature type="region of interest" description="Disordered" evidence="6">
    <location>
        <begin position="432"/>
        <end position="452"/>
    </location>
</feature>
<accession>A0A914ZRU4</accession>
<organism evidence="7 8">
    <name type="scientific">Parascaris univalens</name>
    <name type="common">Nematode worm</name>
    <dbReference type="NCBI Taxonomy" id="6257"/>
    <lineage>
        <taxon>Eukaryota</taxon>
        <taxon>Metazoa</taxon>
        <taxon>Ecdysozoa</taxon>
        <taxon>Nematoda</taxon>
        <taxon>Chromadorea</taxon>
        <taxon>Rhabditida</taxon>
        <taxon>Spirurina</taxon>
        <taxon>Ascaridomorpha</taxon>
        <taxon>Ascaridoidea</taxon>
        <taxon>Ascarididae</taxon>
        <taxon>Parascaris</taxon>
    </lineage>
</organism>
<dbReference type="GO" id="GO:0005737">
    <property type="term" value="C:cytoplasm"/>
    <property type="evidence" value="ECO:0007669"/>
    <property type="project" value="TreeGrafter"/>
</dbReference>
<dbReference type="WBParaSite" id="PgB17_g005_t03">
    <property type="protein sequence ID" value="PgB17_g005_t03"/>
    <property type="gene ID" value="PgB17_g005"/>
</dbReference>
<evidence type="ECO:0000256" key="2">
    <source>
        <dbReference type="ARBA" id="ARBA00020055"/>
    </source>
</evidence>
<feature type="region of interest" description="Disordered" evidence="6">
    <location>
        <begin position="137"/>
        <end position="160"/>
    </location>
</feature>
<dbReference type="GO" id="GO:0051301">
    <property type="term" value="P:cell division"/>
    <property type="evidence" value="ECO:0007669"/>
    <property type="project" value="UniProtKB-KW"/>
</dbReference>
<keyword evidence="7" id="KW-1185">Reference proteome</keyword>
<keyword evidence="4" id="KW-0498">Mitosis</keyword>
<dbReference type="Pfam" id="PF15280">
    <property type="entry name" value="BORA_N"/>
    <property type="match status" value="1"/>
</dbReference>
<dbReference type="Proteomes" id="UP000887569">
    <property type="component" value="Unplaced"/>
</dbReference>
<evidence type="ECO:0000256" key="5">
    <source>
        <dbReference type="ARBA" id="ARBA00023306"/>
    </source>
</evidence>
<comment type="similarity">
    <text evidence="1">Belongs to the BORA family.</text>
</comment>
<dbReference type="PANTHER" id="PTHR14728:SF2">
    <property type="entry name" value="PROTEIN AURORA BOREALIS"/>
    <property type="match status" value="1"/>
</dbReference>
<evidence type="ECO:0000313" key="8">
    <source>
        <dbReference type="WBParaSite" id="PgB17_g005_t03"/>
    </source>
</evidence>
<keyword evidence="5" id="KW-0131">Cell cycle</keyword>
<evidence type="ECO:0000256" key="4">
    <source>
        <dbReference type="ARBA" id="ARBA00022776"/>
    </source>
</evidence>
<proteinExistence type="inferred from homology"/>
<sequence>MAHSCSALDSTAITSEVSVVVSEEDSHLVSKPKFNSTAVTFEECALVSSDDWGPINSSLRLSPILREARSSLMTHREMCTLEDLSPVPRRECEHSLDDTSQFVCGSEHSHRRERKIESSYEISADSRRRLQLIEENKENELDEDHEHPGTSTPVRSDECNETAEITRSNRLTNPFESRLLESLCVSTFSPGLFSSSKSPPKKDDEESPKFRWSIDQIAILNPANIDESKADLAESPDPIFEARVQGAIDKFWKSQKFVMPSPDANLIMSNSSLRTVRSPIQQPSVKRPSLFRSGNRNMARMEESPLVRPGFQRVNSSLRRTKEMQTLLTFPPDFDLVKLLGGRFQYDEESGADEAVFDSNLSLNTLRRKLFASECDSSFSSRGNDNESLNATRSTPSPQLLTLCDDDLLDVGASDSEYLEGDISTTNDVTCSPSIGRRRMTSPDMSPIRFAH</sequence>
<evidence type="ECO:0000256" key="6">
    <source>
        <dbReference type="SAM" id="MobiDB-lite"/>
    </source>
</evidence>
<dbReference type="InterPro" id="IPR023252">
    <property type="entry name" value="Aurora_borealis_protein"/>
</dbReference>
<evidence type="ECO:0000313" key="7">
    <source>
        <dbReference type="Proteomes" id="UP000887569"/>
    </source>
</evidence>
<dbReference type="GO" id="GO:0007088">
    <property type="term" value="P:regulation of mitotic nuclear division"/>
    <property type="evidence" value="ECO:0007669"/>
    <property type="project" value="TreeGrafter"/>
</dbReference>
<feature type="compositionally biased region" description="Basic and acidic residues" evidence="6">
    <location>
        <begin position="137"/>
        <end position="148"/>
    </location>
</feature>
<evidence type="ECO:0000256" key="1">
    <source>
        <dbReference type="ARBA" id="ARBA00010963"/>
    </source>
</evidence>
<evidence type="ECO:0000256" key="3">
    <source>
        <dbReference type="ARBA" id="ARBA00022618"/>
    </source>
</evidence>
<dbReference type="PANTHER" id="PTHR14728">
    <property type="entry name" value="PROTEIN AURORA BOREALIS"/>
    <property type="match status" value="1"/>
</dbReference>
<reference evidence="8" key="1">
    <citation type="submission" date="2022-11" db="UniProtKB">
        <authorList>
            <consortium name="WormBaseParasite"/>
        </authorList>
    </citation>
    <scope>IDENTIFICATION</scope>
</reference>
<dbReference type="GO" id="GO:0005634">
    <property type="term" value="C:nucleus"/>
    <property type="evidence" value="ECO:0007669"/>
    <property type="project" value="TreeGrafter"/>
</dbReference>
<feature type="region of interest" description="Disordered" evidence="6">
    <location>
        <begin position="377"/>
        <end position="397"/>
    </location>
</feature>
<keyword evidence="3" id="KW-0132">Cell division</keyword>
<dbReference type="AlphaFoldDB" id="A0A914ZRU4"/>